<sequence length="398" mass="43755">MLVDELIKKLDEKKEHIIEIRRYLHAHPELSFQEEETAKYISDFYKNVPVDSVETNFGGERGVVVTIKGSKPGKTIAIRADFDALPIKEETGLPFASKNEGVMHACGHDGHTAYMLVLAETLAEYKNELKGTIRIIHQPAEEAPPGGAIGMIKAGVLDDVDAIIGIHVMSNMKTGHIFYRSGNTQTGRSYFKLVVQGSGGHGSSPHLANDAIVAASSFVMNIQTIVSRRINPFDMASVTIGNFDGKGTFNVIKDAVTIEGDVRTMSPETREIVESEVRTFTEGLEKSYKVNCNLEYKNDYPVLYNDPEVTEQVLQALEQAPIPEVEAILETPPQPPSEDFAYYLEKVPGCFFYVGAQPESGEAYPHHHPKFDINEKSLIICAKAMAAVVASYCDGSEG</sequence>
<dbReference type="SUPFAM" id="SSF55031">
    <property type="entry name" value="Bacterial exopeptidase dimerisation domain"/>
    <property type="match status" value="1"/>
</dbReference>
<dbReference type="InterPro" id="IPR002933">
    <property type="entry name" value="Peptidase_M20"/>
</dbReference>
<keyword evidence="5" id="KW-1185">Reference proteome</keyword>
<feature type="domain" description="Peptidase M20 dimerisation" evidence="3">
    <location>
        <begin position="185"/>
        <end position="282"/>
    </location>
</feature>
<gene>
    <name evidence="4" type="ORF">D1B33_03000</name>
</gene>
<dbReference type="Pfam" id="PF01546">
    <property type="entry name" value="Peptidase_M20"/>
    <property type="match status" value="1"/>
</dbReference>
<keyword evidence="4" id="KW-0378">Hydrolase</keyword>
<dbReference type="PANTHER" id="PTHR11014:SF63">
    <property type="entry name" value="METALLOPEPTIDASE, PUTATIVE (AFU_ORTHOLOGUE AFUA_6G09600)-RELATED"/>
    <property type="match status" value="1"/>
</dbReference>
<dbReference type="FunFam" id="3.40.630.10:FF:000006">
    <property type="entry name" value="N-acetyldiaminopimelate deacetylase"/>
    <property type="match status" value="1"/>
</dbReference>
<dbReference type="OrthoDB" id="9776731at2"/>
<name>A0A396SE17_9BACL</name>
<feature type="binding site" evidence="2">
    <location>
        <position position="367"/>
    </location>
    <ligand>
        <name>Mn(2+)</name>
        <dbReference type="ChEBI" id="CHEBI:29035"/>
        <label>2</label>
    </ligand>
</feature>
<dbReference type="CDD" id="cd08021">
    <property type="entry name" value="M20_Acy1_YhaA-like"/>
    <property type="match status" value="1"/>
</dbReference>
<comment type="cofactor">
    <cofactor evidence="2">
        <name>Mn(2+)</name>
        <dbReference type="ChEBI" id="CHEBI:29035"/>
    </cofactor>
    <text evidence="2">The Mn(2+) ion enhances activity.</text>
</comment>
<feature type="binding site" evidence="2">
    <location>
        <position position="142"/>
    </location>
    <ligand>
        <name>Mn(2+)</name>
        <dbReference type="ChEBI" id="CHEBI:29035"/>
        <label>2</label>
    </ligand>
</feature>
<dbReference type="PIRSF" id="PIRSF005962">
    <property type="entry name" value="Pept_M20D_amidohydro"/>
    <property type="match status" value="1"/>
</dbReference>
<dbReference type="AlphaFoldDB" id="A0A396SE17"/>
<dbReference type="Gene3D" id="3.40.630.10">
    <property type="entry name" value="Zn peptidases"/>
    <property type="match status" value="1"/>
</dbReference>
<keyword evidence="2" id="KW-0464">Manganese</keyword>
<comment type="similarity">
    <text evidence="1">Belongs to the peptidase M20 family.</text>
</comment>
<dbReference type="FunFam" id="3.30.70.360:FF:000020">
    <property type="entry name" value="Peptidase, M20/M25/M40 family"/>
    <property type="match status" value="1"/>
</dbReference>
<feature type="binding site" evidence="2">
    <location>
        <position position="167"/>
    </location>
    <ligand>
        <name>Mn(2+)</name>
        <dbReference type="ChEBI" id="CHEBI:29035"/>
        <label>2</label>
    </ligand>
</feature>
<dbReference type="SUPFAM" id="SSF53187">
    <property type="entry name" value="Zn-dependent exopeptidases"/>
    <property type="match status" value="1"/>
</dbReference>
<dbReference type="EMBL" id="QWEI01000001">
    <property type="protein sequence ID" value="RHW39836.1"/>
    <property type="molecule type" value="Genomic_DNA"/>
</dbReference>
<dbReference type="InterPro" id="IPR011650">
    <property type="entry name" value="Peptidase_M20_dimer"/>
</dbReference>
<evidence type="ECO:0000256" key="2">
    <source>
        <dbReference type="PIRSR" id="PIRSR005962-1"/>
    </source>
</evidence>
<dbReference type="InterPro" id="IPR017439">
    <property type="entry name" value="Amidohydrolase"/>
</dbReference>
<dbReference type="NCBIfam" id="TIGR01891">
    <property type="entry name" value="amidohydrolases"/>
    <property type="match status" value="1"/>
</dbReference>
<feature type="binding site" evidence="2">
    <location>
        <position position="108"/>
    </location>
    <ligand>
        <name>Mn(2+)</name>
        <dbReference type="ChEBI" id="CHEBI:29035"/>
        <label>2</label>
    </ligand>
</feature>
<evidence type="ECO:0000313" key="5">
    <source>
        <dbReference type="Proteomes" id="UP000265692"/>
    </source>
</evidence>
<dbReference type="InterPro" id="IPR036264">
    <property type="entry name" value="Bact_exopeptidase_dim_dom"/>
</dbReference>
<reference evidence="4 5" key="1">
    <citation type="submission" date="2018-08" db="EMBL/GenBank/DDBJ databases">
        <title>Lysinibacillus sp. YLB-03 draft genome sequence.</title>
        <authorList>
            <person name="Yu L."/>
        </authorList>
    </citation>
    <scope>NUCLEOTIDE SEQUENCE [LARGE SCALE GENOMIC DNA]</scope>
    <source>
        <strain evidence="4 5">YLB-03</strain>
    </source>
</reference>
<dbReference type="Pfam" id="PF07687">
    <property type="entry name" value="M20_dimer"/>
    <property type="match status" value="1"/>
</dbReference>
<evidence type="ECO:0000259" key="3">
    <source>
        <dbReference type="Pfam" id="PF07687"/>
    </source>
</evidence>
<accession>A0A396SE17</accession>
<dbReference type="RefSeq" id="WP_118874846.1">
    <property type="nucleotide sequence ID" value="NZ_QWEI01000001.1"/>
</dbReference>
<evidence type="ECO:0000313" key="4">
    <source>
        <dbReference type="EMBL" id="RHW39836.1"/>
    </source>
</evidence>
<evidence type="ECO:0000256" key="1">
    <source>
        <dbReference type="ARBA" id="ARBA00006153"/>
    </source>
</evidence>
<dbReference type="GO" id="GO:0016787">
    <property type="term" value="F:hydrolase activity"/>
    <property type="evidence" value="ECO:0007669"/>
    <property type="project" value="UniProtKB-KW"/>
</dbReference>
<keyword evidence="2" id="KW-0479">Metal-binding</keyword>
<protein>
    <submittedName>
        <fullName evidence="4">Amidohydrolase</fullName>
    </submittedName>
</protein>
<dbReference type="PANTHER" id="PTHR11014">
    <property type="entry name" value="PEPTIDASE M20 FAMILY MEMBER"/>
    <property type="match status" value="1"/>
</dbReference>
<dbReference type="Proteomes" id="UP000265692">
    <property type="component" value="Unassembled WGS sequence"/>
</dbReference>
<comment type="caution">
    <text evidence="4">The sequence shown here is derived from an EMBL/GenBank/DDBJ whole genome shotgun (WGS) entry which is preliminary data.</text>
</comment>
<dbReference type="Gene3D" id="3.30.70.360">
    <property type="match status" value="1"/>
</dbReference>
<proteinExistence type="inferred from homology"/>
<feature type="binding site" evidence="2">
    <location>
        <position position="106"/>
    </location>
    <ligand>
        <name>Mn(2+)</name>
        <dbReference type="ChEBI" id="CHEBI:29035"/>
        <label>2</label>
    </ligand>
</feature>
<dbReference type="GO" id="GO:0046872">
    <property type="term" value="F:metal ion binding"/>
    <property type="evidence" value="ECO:0007669"/>
    <property type="project" value="UniProtKB-KW"/>
</dbReference>
<organism evidence="4 5">
    <name type="scientific">Ureibacillus yapensis</name>
    <dbReference type="NCBI Taxonomy" id="2304605"/>
    <lineage>
        <taxon>Bacteria</taxon>
        <taxon>Bacillati</taxon>
        <taxon>Bacillota</taxon>
        <taxon>Bacilli</taxon>
        <taxon>Bacillales</taxon>
        <taxon>Caryophanaceae</taxon>
        <taxon>Ureibacillus</taxon>
    </lineage>
</organism>